<dbReference type="PROSITE" id="PS01102">
    <property type="entry name" value="ZF_DKSA_1"/>
    <property type="match status" value="1"/>
</dbReference>
<protein>
    <recommendedName>
        <fullName evidence="5">Zinc finger DksA/TraR C4-type domain-containing protein</fullName>
    </recommendedName>
</protein>
<dbReference type="AlphaFoldDB" id="A0A2M7BV03"/>
<dbReference type="SUPFAM" id="SSF57716">
    <property type="entry name" value="Glucocorticoid receptor-like (DNA-binding domain)"/>
    <property type="match status" value="1"/>
</dbReference>
<evidence type="ECO:0000259" key="5">
    <source>
        <dbReference type="Pfam" id="PF01258"/>
    </source>
</evidence>
<gene>
    <name evidence="6" type="ORF">COS49_00785</name>
</gene>
<reference evidence="7" key="1">
    <citation type="submission" date="2017-09" db="EMBL/GenBank/DDBJ databases">
        <title>Depth-based differentiation of microbial function through sediment-hosted aquifers and enrichment of novel symbionts in the deep terrestrial subsurface.</title>
        <authorList>
            <person name="Probst A.J."/>
            <person name="Ladd B."/>
            <person name="Jarett J.K."/>
            <person name="Geller-Mcgrath D.E."/>
            <person name="Sieber C.M.K."/>
            <person name="Emerson J.B."/>
            <person name="Anantharaman K."/>
            <person name="Thomas B.C."/>
            <person name="Malmstrom R."/>
            <person name="Stieglmeier M."/>
            <person name="Klingl A."/>
            <person name="Woyke T."/>
            <person name="Ryan C.M."/>
            <person name="Banfield J.F."/>
        </authorList>
    </citation>
    <scope>NUCLEOTIDE SEQUENCE [LARGE SCALE GENOMIC DNA]</scope>
</reference>
<dbReference type="Proteomes" id="UP000229894">
    <property type="component" value="Unassembled WGS sequence"/>
</dbReference>
<dbReference type="InterPro" id="IPR000962">
    <property type="entry name" value="Znf_DskA_TraR"/>
</dbReference>
<comment type="caution">
    <text evidence="6">The sequence shown here is derived from an EMBL/GenBank/DDBJ whole genome shotgun (WGS) entry which is preliminary data.</text>
</comment>
<dbReference type="PANTHER" id="PTHR33823:SF4">
    <property type="entry name" value="GENERAL STRESS PROTEIN 16O"/>
    <property type="match status" value="1"/>
</dbReference>
<dbReference type="PANTHER" id="PTHR33823">
    <property type="entry name" value="RNA POLYMERASE-BINDING TRANSCRIPTION FACTOR DKSA-RELATED"/>
    <property type="match status" value="1"/>
</dbReference>
<keyword evidence="3" id="KW-0862">Zinc</keyword>
<sequence>MPEATRRKIELDEETKIRIRKMLLSEQKEFEKELTQGEEVLETSISSGRIDVVEGNGKRVVTLRKCLKKIGKALKRLDEGTYGICENCGQSIHLGRLAAVPFTEYCLSCKNLLSNGGVGARHS</sequence>
<evidence type="ECO:0000313" key="7">
    <source>
        <dbReference type="Proteomes" id="UP000229894"/>
    </source>
</evidence>
<feature type="zinc finger region" description="dksA C4-type" evidence="4">
    <location>
        <begin position="85"/>
        <end position="109"/>
    </location>
</feature>
<keyword evidence="1" id="KW-0479">Metal-binding</keyword>
<evidence type="ECO:0000256" key="2">
    <source>
        <dbReference type="ARBA" id="ARBA00022771"/>
    </source>
</evidence>
<evidence type="ECO:0000256" key="4">
    <source>
        <dbReference type="PROSITE-ProRule" id="PRU00510"/>
    </source>
</evidence>
<feature type="domain" description="Zinc finger DksA/TraR C4-type" evidence="5">
    <location>
        <begin position="80"/>
        <end position="111"/>
    </location>
</feature>
<dbReference type="PROSITE" id="PS51128">
    <property type="entry name" value="ZF_DKSA_2"/>
    <property type="match status" value="1"/>
</dbReference>
<dbReference type="Pfam" id="PF01258">
    <property type="entry name" value="zf-dskA_traR"/>
    <property type="match status" value="1"/>
</dbReference>
<dbReference type="EMBL" id="PEUX01000017">
    <property type="protein sequence ID" value="PIV10396.1"/>
    <property type="molecule type" value="Genomic_DNA"/>
</dbReference>
<name>A0A2M7BV03_9BACT</name>
<evidence type="ECO:0000256" key="1">
    <source>
        <dbReference type="ARBA" id="ARBA00022723"/>
    </source>
</evidence>
<accession>A0A2M7BV03</accession>
<keyword evidence="2" id="KW-0863">Zinc-finger</keyword>
<dbReference type="GO" id="GO:0008270">
    <property type="term" value="F:zinc ion binding"/>
    <property type="evidence" value="ECO:0007669"/>
    <property type="project" value="UniProtKB-KW"/>
</dbReference>
<dbReference type="Gene3D" id="1.20.120.910">
    <property type="entry name" value="DksA, coiled-coil domain"/>
    <property type="match status" value="1"/>
</dbReference>
<dbReference type="InterPro" id="IPR020458">
    <property type="entry name" value="Znf_DskA_TraR_CS"/>
</dbReference>
<evidence type="ECO:0000313" key="6">
    <source>
        <dbReference type="EMBL" id="PIV10396.1"/>
    </source>
</evidence>
<evidence type="ECO:0000256" key="3">
    <source>
        <dbReference type="ARBA" id="ARBA00022833"/>
    </source>
</evidence>
<proteinExistence type="predicted"/>
<organism evidence="6 7">
    <name type="scientific">Candidatus Portnoybacteria bacterium CG03_land_8_20_14_0_80_41_10</name>
    <dbReference type="NCBI Taxonomy" id="1974808"/>
    <lineage>
        <taxon>Bacteria</taxon>
        <taxon>Candidatus Portnoyibacteriota</taxon>
    </lineage>
</organism>